<reference evidence="2" key="1">
    <citation type="submission" date="2020-02" db="EMBL/GenBank/DDBJ databases">
        <authorList>
            <person name="Meier V. D."/>
        </authorList>
    </citation>
    <scope>NUCLEOTIDE SEQUENCE</scope>
    <source>
        <strain evidence="2">AVDCRST_MAG86</strain>
    </source>
</reference>
<feature type="compositionally biased region" description="Basic residues" evidence="1">
    <location>
        <begin position="35"/>
        <end position="44"/>
    </location>
</feature>
<proteinExistence type="predicted"/>
<sequence length="81" mass="9017">VALPERGALYGRHDRRRAPPESPQCRARRGVPTPKRPRRTRLLRGRCGPFGGAQARGRHQAVPETKKAPPPCPNHQSVEVL</sequence>
<organism evidence="2">
    <name type="scientific">uncultured Truepera sp</name>
    <dbReference type="NCBI Taxonomy" id="543023"/>
    <lineage>
        <taxon>Bacteria</taxon>
        <taxon>Thermotogati</taxon>
        <taxon>Deinococcota</taxon>
        <taxon>Deinococci</taxon>
        <taxon>Trueperales</taxon>
        <taxon>Trueperaceae</taxon>
        <taxon>Truepera</taxon>
        <taxon>environmental samples</taxon>
    </lineage>
</organism>
<evidence type="ECO:0000313" key="2">
    <source>
        <dbReference type="EMBL" id="CAA9559774.1"/>
    </source>
</evidence>
<evidence type="ECO:0000256" key="1">
    <source>
        <dbReference type="SAM" id="MobiDB-lite"/>
    </source>
</evidence>
<feature type="non-terminal residue" evidence="2">
    <location>
        <position position="1"/>
    </location>
</feature>
<feature type="region of interest" description="Disordered" evidence="1">
    <location>
        <begin position="1"/>
        <end position="81"/>
    </location>
</feature>
<feature type="non-terminal residue" evidence="2">
    <location>
        <position position="81"/>
    </location>
</feature>
<name>A0A6J4UTZ7_9DEIN</name>
<dbReference type="AlphaFoldDB" id="A0A6J4UTZ7"/>
<accession>A0A6J4UTZ7</accession>
<dbReference type="EMBL" id="CADCWP010000035">
    <property type="protein sequence ID" value="CAA9559774.1"/>
    <property type="molecule type" value="Genomic_DNA"/>
</dbReference>
<gene>
    <name evidence="2" type="ORF">AVDCRST_MAG86-682</name>
</gene>
<protein>
    <submittedName>
        <fullName evidence="2">UPF0213 protein YhbQ</fullName>
    </submittedName>
</protein>